<evidence type="ECO:0000313" key="4">
    <source>
        <dbReference type="Proteomes" id="UP000006565"/>
    </source>
</evidence>
<dbReference type="GO" id="GO:0047661">
    <property type="term" value="F:amino-acid racemase activity"/>
    <property type="evidence" value="ECO:0007669"/>
    <property type="project" value="InterPro"/>
</dbReference>
<dbReference type="Pfam" id="PF01177">
    <property type="entry name" value="Asp_Glu_race"/>
    <property type="match status" value="1"/>
</dbReference>
<dbReference type="SUPFAM" id="SSF53681">
    <property type="entry name" value="Aspartate/glutamate racemase"/>
    <property type="match status" value="2"/>
</dbReference>
<dbReference type="HOGENOM" id="CLU_055360_1_0_2"/>
<dbReference type="AlphaFoldDB" id="E1RGK4"/>
<sequence length="193" mass="22037">MKMIGVIGGMSRVSSAEYYKLMNEMVEERPGGLHSAKILMYSIEFAEFTDIPRRFRKVQSSFDWKPLRNTMIDSAERLKRGGAYFIIRCSNTLHSSADDIEKKVKIPVLHIAGATGEKIRERALKIVGLPGTEYTMEEDFYRKRLEEKFGIKVIILVCTEIPLLVKQKDVEIPLFDMMTIHAEAAVKYALGDE</sequence>
<organism evidence="3 4">
    <name type="scientific">Methanolacinia petrolearia (strain DSM 11571 / OCM 486 / SEBR 4847)</name>
    <name type="common">Methanoplanus petrolearius</name>
    <dbReference type="NCBI Taxonomy" id="679926"/>
    <lineage>
        <taxon>Archaea</taxon>
        <taxon>Methanobacteriati</taxon>
        <taxon>Methanobacteriota</taxon>
        <taxon>Stenosarchaea group</taxon>
        <taxon>Methanomicrobia</taxon>
        <taxon>Methanomicrobiales</taxon>
        <taxon>Methanomicrobiaceae</taxon>
        <taxon>Methanolacinia</taxon>
    </lineage>
</organism>
<dbReference type="InterPro" id="IPR001920">
    <property type="entry name" value="Asp/Glu_race"/>
</dbReference>
<evidence type="ECO:0000256" key="2">
    <source>
        <dbReference type="ARBA" id="ARBA00023235"/>
    </source>
</evidence>
<evidence type="ECO:0000256" key="1">
    <source>
        <dbReference type="ARBA" id="ARBA00007847"/>
    </source>
</evidence>
<name>E1RGK4_METP4</name>
<accession>E1RGK4</accession>
<dbReference type="Proteomes" id="UP000006565">
    <property type="component" value="Chromosome"/>
</dbReference>
<dbReference type="NCBIfam" id="TIGR00035">
    <property type="entry name" value="asp_race"/>
    <property type="match status" value="1"/>
</dbReference>
<dbReference type="RefSeq" id="WP_013328393.1">
    <property type="nucleotide sequence ID" value="NC_014507.1"/>
</dbReference>
<dbReference type="GeneID" id="9742889"/>
<dbReference type="eggNOG" id="arCOG02005">
    <property type="taxonomic scope" value="Archaea"/>
</dbReference>
<dbReference type="InterPro" id="IPR015942">
    <property type="entry name" value="Asp/Glu/hydantoin_racemase"/>
</dbReference>
<reference evidence="3 4" key="1">
    <citation type="journal article" date="2010" name="Stand. Genomic Sci.">
        <title>Complete genome sequence of Methanoplanus petrolearius type strain (SEBR 4847).</title>
        <authorList>
            <person name="Brambilla E."/>
            <person name="Djao O.D."/>
            <person name="Daligault H."/>
            <person name="Lapidus A."/>
            <person name="Lucas S."/>
            <person name="Hammon N."/>
            <person name="Nolan M."/>
            <person name="Tice H."/>
            <person name="Cheng J.F."/>
            <person name="Han C."/>
            <person name="Tapia R."/>
            <person name="Goodwin L."/>
            <person name="Pitluck S."/>
            <person name="Liolios K."/>
            <person name="Ivanova N."/>
            <person name="Mavromatis K."/>
            <person name="Mikhailova N."/>
            <person name="Pati A."/>
            <person name="Chen A."/>
            <person name="Palaniappan K."/>
            <person name="Land M."/>
            <person name="Hauser L."/>
            <person name="Chang Y.J."/>
            <person name="Jeffries C.D."/>
            <person name="Rohde M."/>
            <person name="Spring S."/>
            <person name="Sikorski J."/>
            <person name="Goker M."/>
            <person name="Woyke T."/>
            <person name="Bristow J."/>
            <person name="Eisen J.A."/>
            <person name="Markowitz V."/>
            <person name="Hugenholtz P."/>
            <person name="Kyrpides N.C."/>
            <person name="Klenk H.P."/>
        </authorList>
    </citation>
    <scope>NUCLEOTIDE SEQUENCE [LARGE SCALE GENOMIC DNA]</scope>
    <source>
        <strain evidence="4">DSM 11571 / OCM 486 / SEBR 4847</strain>
    </source>
</reference>
<keyword evidence="4" id="KW-1185">Reference proteome</keyword>
<gene>
    <name evidence="3" type="ordered locus">Mpet_0441</name>
</gene>
<dbReference type="KEGG" id="mpi:Mpet_0441"/>
<proteinExistence type="inferred from homology"/>
<dbReference type="EMBL" id="CP002117">
    <property type="protein sequence ID" value="ADN35215.1"/>
    <property type="molecule type" value="Genomic_DNA"/>
</dbReference>
<dbReference type="Gene3D" id="3.40.50.1860">
    <property type="match status" value="2"/>
</dbReference>
<protein>
    <submittedName>
        <fullName evidence="3">Aspartate racemase</fullName>
    </submittedName>
</protein>
<dbReference type="InterPro" id="IPR004380">
    <property type="entry name" value="Asp_race"/>
</dbReference>
<dbReference type="STRING" id="679926.Mpet_0441"/>
<keyword evidence="2" id="KW-0413">Isomerase</keyword>
<dbReference type="PANTHER" id="PTHR21198">
    <property type="entry name" value="GLUTAMATE RACEMASE"/>
    <property type="match status" value="1"/>
</dbReference>
<dbReference type="OrthoDB" id="269620at2157"/>
<comment type="similarity">
    <text evidence="1">Belongs to the aspartate/glutamate racemases family.</text>
</comment>
<dbReference type="PANTHER" id="PTHR21198:SF7">
    <property type="entry name" value="ASPARTATE-GLUTAMATE RACEMASE FAMILY"/>
    <property type="match status" value="1"/>
</dbReference>
<evidence type="ECO:0000313" key="3">
    <source>
        <dbReference type="EMBL" id="ADN35215.1"/>
    </source>
</evidence>